<accession>A0A1G6NIP8</accession>
<keyword evidence="3" id="KW-0238">DNA-binding</keyword>
<reference evidence="7" key="1">
    <citation type="submission" date="2016-09" db="EMBL/GenBank/DDBJ databases">
        <authorList>
            <person name="Varghese N."/>
            <person name="Submissions S."/>
        </authorList>
    </citation>
    <scope>NUCLEOTIDE SEQUENCE [LARGE SCALE GENOMIC DNA]</scope>
    <source>
        <strain evidence="7">ANC 4667</strain>
    </source>
</reference>
<dbReference type="InterPro" id="IPR036390">
    <property type="entry name" value="WH_DNA-bd_sf"/>
</dbReference>
<dbReference type="SUPFAM" id="SSF46785">
    <property type="entry name" value="Winged helix' DNA-binding domain"/>
    <property type="match status" value="1"/>
</dbReference>
<dbReference type="InterPro" id="IPR036388">
    <property type="entry name" value="WH-like_DNA-bd_sf"/>
</dbReference>
<keyword evidence="2" id="KW-0805">Transcription regulation</keyword>
<dbReference type="GO" id="GO:0006351">
    <property type="term" value="P:DNA-templated transcription"/>
    <property type="evidence" value="ECO:0007669"/>
    <property type="project" value="TreeGrafter"/>
</dbReference>
<evidence type="ECO:0000256" key="3">
    <source>
        <dbReference type="ARBA" id="ARBA00023125"/>
    </source>
</evidence>
<dbReference type="Pfam" id="PF00126">
    <property type="entry name" value="HTH_1"/>
    <property type="match status" value="1"/>
</dbReference>
<organism evidence="6 7">
    <name type="scientific">Acinetobacter kookii</name>
    <dbReference type="NCBI Taxonomy" id="1226327"/>
    <lineage>
        <taxon>Bacteria</taxon>
        <taxon>Pseudomonadati</taxon>
        <taxon>Pseudomonadota</taxon>
        <taxon>Gammaproteobacteria</taxon>
        <taxon>Moraxellales</taxon>
        <taxon>Moraxellaceae</taxon>
        <taxon>Acinetobacter</taxon>
    </lineage>
</organism>
<dbReference type="EMBL" id="FMYO01000010">
    <property type="protein sequence ID" value="SDC67146.1"/>
    <property type="molecule type" value="Genomic_DNA"/>
</dbReference>
<evidence type="ECO:0000313" key="7">
    <source>
        <dbReference type="Proteomes" id="UP000243468"/>
    </source>
</evidence>
<dbReference type="RefSeq" id="WP_092820437.1">
    <property type="nucleotide sequence ID" value="NZ_BAABKJ010000015.1"/>
</dbReference>
<dbReference type="Gene3D" id="3.40.190.290">
    <property type="match status" value="1"/>
</dbReference>
<comment type="similarity">
    <text evidence="1">Belongs to the LysR transcriptional regulatory family.</text>
</comment>
<keyword evidence="4" id="KW-0804">Transcription</keyword>
<dbReference type="CDD" id="cd08475">
    <property type="entry name" value="PBP2_CrgA_like_6"/>
    <property type="match status" value="1"/>
</dbReference>
<dbReference type="PANTHER" id="PTHR30537:SF5">
    <property type="entry name" value="HTH-TYPE TRANSCRIPTIONAL ACTIVATOR TTDR-RELATED"/>
    <property type="match status" value="1"/>
</dbReference>
<proteinExistence type="inferred from homology"/>
<dbReference type="InterPro" id="IPR058163">
    <property type="entry name" value="LysR-type_TF_proteobact-type"/>
</dbReference>
<dbReference type="STRING" id="1226327.SAMN05421732_11067"/>
<dbReference type="Proteomes" id="UP000243468">
    <property type="component" value="Unassembled WGS sequence"/>
</dbReference>
<gene>
    <name evidence="6" type="ORF">SAMN05421732_11067</name>
</gene>
<sequence>MRLTDLKSLNAFMTVVELGSFTQAAEKLHLTRSAVSKMVAKLEQQMGAVLLTRNTRHVTLTDEGAVFYEYSQRAVQELLTAENLLDSSSQHIRGSLRLSMPVLFGQKFIVPILKTLSEQHPELNIELSFNDRRVDLIEDNFDLAIRIGHLEDSSQLIAKKIGQHAMWLCATPHYLEQHGTPSSLTDLEQQHLIRYAKSGQMQAWQFKDPNLKTIKYRPNGNIQMDDMQAILDYTLMGGGISWLPSWLIQPYLQSGRLKHLLADHSSNDYPIQIVWKQSHFLPLRIRITIDLIAQSLQQHLTDA</sequence>
<dbReference type="PRINTS" id="PR00039">
    <property type="entry name" value="HTHLYSR"/>
</dbReference>
<feature type="domain" description="HTH lysR-type" evidence="5">
    <location>
        <begin position="4"/>
        <end position="61"/>
    </location>
</feature>
<dbReference type="AlphaFoldDB" id="A0A1G6NIP8"/>
<dbReference type="InterPro" id="IPR000847">
    <property type="entry name" value="LysR_HTH_N"/>
</dbReference>
<dbReference type="PROSITE" id="PS50931">
    <property type="entry name" value="HTH_LYSR"/>
    <property type="match status" value="1"/>
</dbReference>
<dbReference type="InterPro" id="IPR005119">
    <property type="entry name" value="LysR_subst-bd"/>
</dbReference>
<keyword evidence="7" id="KW-1185">Reference proteome</keyword>
<evidence type="ECO:0000256" key="2">
    <source>
        <dbReference type="ARBA" id="ARBA00023015"/>
    </source>
</evidence>
<evidence type="ECO:0000256" key="1">
    <source>
        <dbReference type="ARBA" id="ARBA00009437"/>
    </source>
</evidence>
<dbReference type="GO" id="GO:0043565">
    <property type="term" value="F:sequence-specific DNA binding"/>
    <property type="evidence" value="ECO:0007669"/>
    <property type="project" value="TreeGrafter"/>
</dbReference>
<evidence type="ECO:0000259" key="5">
    <source>
        <dbReference type="PROSITE" id="PS50931"/>
    </source>
</evidence>
<evidence type="ECO:0000313" key="6">
    <source>
        <dbReference type="EMBL" id="SDC67146.1"/>
    </source>
</evidence>
<dbReference type="FunFam" id="1.10.10.10:FF:000001">
    <property type="entry name" value="LysR family transcriptional regulator"/>
    <property type="match status" value="1"/>
</dbReference>
<evidence type="ECO:0000256" key="4">
    <source>
        <dbReference type="ARBA" id="ARBA00023163"/>
    </source>
</evidence>
<dbReference type="Pfam" id="PF03466">
    <property type="entry name" value="LysR_substrate"/>
    <property type="match status" value="1"/>
</dbReference>
<dbReference type="GO" id="GO:0003700">
    <property type="term" value="F:DNA-binding transcription factor activity"/>
    <property type="evidence" value="ECO:0007669"/>
    <property type="project" value="InterPro"/>
</dbReference>
<dbReference type="SUPFAM" id="SSF53850">
    <property type="entry name" value="Periplasmic binding protein-like II"/>
    <property type="match status" value="1"/>
</dbReference>
<dbReference type="OrthoDB" id="8885940at2"/>
<dbReference type="PANTHER" id="PTHR30537">
    <property type="entry name" value="HTH-TYPE TRANSCRIPTIONAL REGULATOR"/>
    <property type="match status" value="1"/>
</dbReference>
<dbReference type="Gene3D" id="1.10.10.10">
    <property type="entry name" value="Winged helix-like DNA-binding domain superfamily/Winged helix DNA-binding domain"/>
    <property type="match status" value="1"/>
</dbReference>
<protein>
    <submittedName>
        <fullName evidence="6">Transcriptional regulator, LysR family</fullName>
    </submittedName>
</protein>
<name>A0A1G6NIP8_9GAMM</name>